<dbReference type="CDD" id="cd06121">
    <property type="entry name" value="cupin_YML079wp"/>
    <property type="match status" value="1"/>
</dbReference>
<dbReference type="PANTHER" id="PTHR33387:SF3">
    <property type="entry name" value="DUF985 DOMAIN-CONTAINING PROTEIN"/>
    <property type="match status" value="1"/>
</dbReference>
<feature type="domain" description="DUF985" evidence="1">
    <location>
        <begin position="5"/>
        <end position="145"/>
    </location>
</feature>
<dbReference type="RefSeq" id="WP_084840170.1">
    <property type="nucleotide sequence ID" value="NZ_ARYN01000002.1"/>
</dbReference>
<keyword evidence="3" id="KW-1185">Reference proteome</keyword>
<organism evidence="2 3">
    <name type="scientific">Zunongwangia atlantica 22II14-10F7</name>
    <dbReference type="NCBI Taxonomy" id="1185767"/>
    <lineage>
        <taxon>Bacteria</taxon>
        <taxon>Pseudomonadati</taxon>
        <taxon>Bacteroidota</taxon>
        <taxon>Flavobacteriia</taxon>
        <taxon>Flavobacteriales</taxon>
        <taxon>Flavobacteriaceae</taxon>
        <taxon>Zunongwangia</taxon>
    </lineage>
</organism>
<dbReference type="Proteomes" id="UP000192746">
    <property type="component" value="Unassembled WGS sequence"/>
</dbReference>
<accession>A0A1Y1T8P0</accession>
<evidence type="ECO:0000313" key="2">
    <source>
        <dbReference type="EMBL" id="ORL46925.1"/>
    </source>
</evidence>
<dbReference type="OrthoDB" id="9798288at2"/>
<gene>
    <name evidence="2" type="ORF">IIF7_02866</name>
</gene>
<dbReference type="InterPro" id="IPR011051">
    <property type="entry name" value="RmlC_Cupin_sf"/>
</dbReference>
<dbReference type="InterPro" id="IPR039935">
    <property type="entry name" value="YML079W-like"/>
</dbReference>
<dbReference type="PANTHER" id="PTHR33387">
    <property type="entry name" value="RMLC-LIKE JELLY ROLL FOLD PROTEIN"/>
    <property type="match status" value="1"/>
</dbReference>
<dbReference type="Gene3D" id="2.60.120.10">
    <property type="entry name" value="Jelly Rolls"/>
    <property type="match status" value="1"/>
</dbReference>
<dbReference type="AlphaFoldDB" id="A0A1Y1T8P0"/>
<reference evidence="2 3" key="1">
    <citation type="submission" date="2013-04" db="EMBL/GenBank/DDBJ databases">
        <title>Zunongwangia sp. 22II14-10F7 Genome Sequencing.</title>
        <authorList>
            <person name="Lai Q."/>
            <person name="Shao Z."/>
        </authorList>
    </citation>
    <scope>NUCLEOTIDE SEQUENCE [LARGE SCALE GENOMIC DNA]</scope>
    <source>
        <strain evidence="2 3">22II14-10F7</strain>
    </source>
</reference>
<proteinExistence type="predicted"/>
<name>A0A1Y1T8P0_9FLAO</name>
<sequence length="167" mass="19278">MNTAEKIIDRLNLQAHPEGGFFKEVYRSPDLIEADALPEAFKTERNYSTSIYFLLTSENFSAFHKINQEEVWHFYDGSPLLLYTISPSGELSEIKIGRDLENGEVPQYVVPRNYWFAAKVIQPNHFSFVGCTVAPGFDFEDFTLANRDSLTQKFPQHKKLISDFTRE</sequence>
<dbReference type="EMBL" id="ARYN01000002">
    <property type="protein sequence ID" value="ORL46925.1"/>
    <property type="molecule type" value="Genomic_DNA"/>
</dbReference>
<evidence type="ECO:0000259" key="1">
    <source>
        <dbReference type="Pfam" id="PF06172"/>
    </source>
</evidence>
<dbReference type="InterPro" id="IPR014710">
    <property type="entry name" value="RmlC-like_jellyroll"/>
</dbReference>
<dbReference type="SUPFAM" id="SSF51182">
    <property type="entry name" value="RmlC-like cupins"/>
    <property type="match status" value="1"/>
</dbReference>
<evidence type="ECO:0000313" key="3">
    <source>
        <dbReference type="Proteomes" id="UP000192746"/>
    </source>
</evidence>
<dbReference type="InterPro" id="IPR009327">
    <property type="entry name" value="Cupin_DUF985"/>
</dbReference>
<dbReference type="STRING" id="1185767.IIF7_02866"/>
<comment type="caution">
    <text evidence="2">The sequence shown here is derived from an EMBL/GenBank/DDBJ whole genome shotgun (WGS) entry which is preliminary data.</text>
</comment>
<dbReference type="Pfam" id="PF06172">
    <property type="entry name" value="Cupin_5"/>
    <property type="match status" value="1"/>
</dbReference>
<protein>
    <recommendedName>
        <fullName evidence="1">DUF985 domain-containing protein</fullName>
    </recommendedName>
</protein>